<sequence length="479" mass="57303">MGNIFSKKDHVQLIEEPEEDNKKLKISLQNLKIEDDKQIIQDKEKEQFNSENKQDDQANKKLKDPYLLQYETIFYNFEKIGQDFKHQNIDDIIVYQNKSEIDYNLTYKEIIRPQYPIEEIYQSMEDWHPNIIQIQDPSKRPDFMELDKQLDQILKTSRVKNFLNNKYSRLIMSREQAEQNIKEIVKIQTEKIYYQYEKEIIKLKSTKQKKMSKKELQELQEQQEIMQLELEGKEVLNDYDYKLMGQQLIFSEMQKLQKTQMLQMKIQQEQIQNQELMNEQYQIHISSNCQLNEKEEIDKNNEKDVIKFDFLDMKLENEVIKSEDGEIYKGQTYKGVRNGNGKQTYKDGTYYIGEFIDDKKSGKGKLFNKQDQIIYEGLFYDDKYNGQGLLQNQNVQFLKNSEQFNYNFFSKLQNKWEKYEGEFKQGIQEGFGILFISNNSEKFVGNFTKGIPNGYGTYYQNNGNKVNGYWENGKLTKVL</sequence>
<evidence type="ECO:0000256" key="1">
    <source>
        <dbReference type="ARBA" id="ARBA00004218"/>
    </source>
</evidence>
<dbReference type="OrthoDB" id="270720at2759"/>
<dbReference type="InterPro" id="IPR052472">
    <property type="entry name" value="MORN3"/>
</dbReference>
<dbReference type="Gene3D" id="2.20.110.10">
    <property type="entry name" value="Histone H3 K4-specific methyltransferase SET7/9 N-terminal domain"/>
    <property type="match status" value="2"/>
</dbReference>
<comment type="function">
    <text evidence="5">Assembles a suppression complex (suppresome) by tethering SIRT1 and MDM2 to regulate composite modifications of p53/TP53. Confers both deacetylation-mediated functional inactivation, by SIRT1, and ubiquitination-dependent degradation, by MDM2, of p53/TP53, promoting a proliferative and cell survival behaviors. May play a role in the regulation of spermatogenesis.</text>
</comment>
<evidence type="ECO:0000256" key="2">
    <source>
        <dbReference type="ARBA" id="ARBA00022737"/>
    </source>
</evidence>
<dbReference type="PANTHER" id="PTHR46511">
    <property type="entry name" value="MORN REPEAT-CONTAINING PROTEIN 3"/>
    <property type="match status" value="1"/>
</dbReference>
<evidence type="ECO:0000313" key="8">
    <source>
        <dbReference type="Proteomes" id="UP000054937"/>
    </source>
</evidence>
<evidence type="ECO:0000256" key="4">
    <source>
        <dbReference type="ARBA" id="ARBA00039854"/>
    </source>
</evidence>
<dbReference type="EMBL" id="LDAU01000180">
    <property type="protein sequence ID" value="KRX01019.1"/>
    <property type="molecule type" value="Genomic_DNA"/>
</dbReference>
<protein>
    <recommendedName>
        <fullName evidence="4">MORN repeat-containing protein 3</fullName>
    </recommendedName>
</protein>
<dbReference type="InParanoid" id="A0A0V0QFP8"/>
<proteinExistence type="predicted"/>
<evidence type="ECO:0000256" key="3">
    <source>
        <dbReference type="ARBA" id="ARBA00023329"/>
    </source>
</evidence>
<dbReference type="PANTHER" id="PTHR46511:SF1">
    <property type="entry name" value="MORN REPEAT-CONTAINING PROTEIN 3"/>
    <property type="match status" value="1"/>
</dbReference>
<dbReference type="SUPFAM" id="SSF82185">
    <property type="entry name" value="Histone H3 K4-specific methyltransferase SET7/9 N-terminal domain"/>
    <property type="match status" value="2"/>
</dbReference>
<keyword evidence="8" id="KW-1185">Reference proteome</keyword>
<evidence type="ECO:0000313" key="7">
    <source>
        <dbReference type="EMBL" id="KRX01019.1"/>
    </source>
</evidence>
<gene>
    <name evidence="7" type="ORF">PPERSA_09625</name>
</gene>
<dbReference type="AlphaFoldDB" id="A0A0V0QFP8"/>
<reference evidence="7 8" key="1">
    <citation type="journal article" date="2015" name="Sci. Rep.">
        <title>Genome of the facultative scuticociliatosis pathogen Pseudocohnilembus persalinus provides insight into its virulence through horizontal gene transfer.</title>
        <authorList>
            <person name="Xiong J."/>
            <person name="Wang G."/>
            <person name="Cheng J."/>
            <person name="Tian M."/>
            <person name="Pan X."/>
            <person name="Warren A."/>
            <person name="Jiang C."/>
            <person name="Yuan D."/>
            <person name="Miao W."/>
        </authorList>
    </citation>
    <scope>NUCLEOTIDE SEQUENCE [LARGE SCALE GENOMIC DNA]</scope>
    <source>
        <strain evidence="7">36N120E</strain>
    </source>
</reference>
<dbReference type="Proteomes" id="UP000054937">
    <property type="component" value="Unassembled WGS sequence"/>
</dbReference>
<comment type="subcellular location">
    <subcellularLocation>
        <location evidence="1">Cytoplasmic vesicle</location>
        <location evidence="1">Secretory vesicle</location>
        <location evidence="1">Acrosome</location>
    </subcellularLocation>
</comment>
<keyword evidence="2" id="KW-0677">Repeat</keyword>
<organism evidence="7 8">
    <name type="scientific">Pseudocohnilembus persalinus</name>
    <name type="common">Ciliate</name>
    <dbReference type="NCBI Taxonomy" id="266149"/>
    <lineage>
        <taxon>Eukaryota</taxon>
        <taxon>Sar</taxon>
        <taxon>Alveolata</taxon>
        <taxon>Ciliophora</taxon>
        <taxon>Intramacronucleata</taxon>
        <taxon>Oligohymenophorea</taxon>
        <taxon>Scuticociliatia</taxon>
        <taxon>Philasterida</taxon>
        <taxon>Pseudocohnilembidae</taxon>
        <taxon>Pseudocohnilembus</taxon>
    </lineage>
</organism>
<accession>A0A0V0QFP8</accession>
<keyword evidence="3" id="KW-0968">Cytoplasmic vesicle</keyword>
<dbReference type="InterPro" id="IPR003409">
    <property type="entry name" value="MORN"/>
</dbReference>
<dbReference type="GO" id="GO:0001669">
    <property type="term" value="C:acrosomal vesicle"/>
    <property type="evidence" value="ECO:0007669"/>
    <property type="project" value="UniProtKB-SubCell"/>
</dbReference>
<dbReference type="Pfam" id="PF02493">
    <property type="entry name" value="MORN"/>
    <property type="match status" value="5"/>
</dbReference>
<name>A0A0V0QFP8_PSEPJ</name>
<feature type="coiled-coil region" evidence="6">
    <location>
        <begin position="160"/>
        <end position="279"/>
    </location>
</feature>
<keyword evidence="6" id="KW-0175">Coiled coil</keyword>
<evidence type="ECO:0000256" key="6">
    <source>
        <dbReference type="SAM" id="Coils"/>
    </source>
</evidence>
<dbReference type="SMART" id="SM00698">
    <property type="entry name" value="MORN"/>
    <property type="match status" value="5"/>
</dbReference>
<comment type="caution">
    <text evidence="7">The sequence shown here is derived from an EMBL/GenBank/DDBJ whole genome shotgun (WGS) entry which is preliminary data.</text>
</comment>
<evidence type="ECO:0000256" key="5">
    <source>
        <dbReference type="ARBA" id="ARBA00045851"/>
    </source>
</evidence>